<organism evidence="2 3">
    <name type="scientific">Pseudomonas laurentiana</name>
    <dbReference type="NCBI Taxonomy" id="2364649"/>
    <lineage>
        <taxon>Bacteria</taxon>
        <taxon>Pseudomonadati</taxon>
        <taxon>Pseudomonadota</taxon>
        <taxon>Gammaproteobacteria</taxon>
        <taxon>Pseudomonadales</taxon>
        <taxon>Pseudomonadaceae</taxon>
        <taxon>Pseudomonas</taxon>
    </lineage>
</organism>
<dbReference type="Pfam" id="PF20335">
    <property type="entry name" value="DUF6630"/>
    <property type="match status" value="1"/>
</dbReference>
<accession>A0A6I5RWG7</accession>
<dbReference type="InterPro" id="IPR046582">
    <property type="entry name" value="DUF6630"/>
</dbReference>
<sequence length="171" mass="19127">MISEYFNASQVQAAEQLIIAISPSDECVDRHLQMLRETELDDDEAEEAEGEPSQLLWIIKDIIDWETGFYVDWNDTESFVECIGELAESRGVTLSFGVEDPLAEEFLDEVDVPELMLRAHAELAAQGLVLWSWDTQGDAYGGWISRPEAAPVMATVAEVLGLEIREGNESF</sequence>
<evidence type="ECO:0000313" key="2">
    <source>
        <dbReference type="EMBL" id="NES11648.1"/>
    </source>
</evidence>
<dbReference type="RefSeq" id="WP_163939416.1">
    <property type="nucleotide sequence ID" value="NZ_BMQU01000037.1"/>
</dbReference>
<reference evidence="2 3" key="1">
    <citation type="submission" date="2020-02" db="EMBL/GenBank/DDBJ databases">
        <title>Broccoli isolated Pseudomonas sp.</title>
        <authorList>
            <person name="Fujikawa T."/>
            <person name="Sawada H."/>
        </authorList>
    </citation>
    <scope>NUCLEOTIDE SEQUENCE [LARGE SCALE GENOMIC DNA]</scope>
    <source>
        <strain evidence="2 3">JCM 32154</strain>
    </source>
</reference>
<gene>
    <name evidence="2" type="ORF">G3O07_20915</name>
</gene>
<evidence type="ECO:0000313" key="3">
    <source>
        <dbReference type="Proteomes" id="UP000471751"/>
    </source>
</evidence>
<dbReference type="AlphaFoldDB" id="A0A6I5RWG7"/>
<feature type="domain" description="DUF6630" evidence="1">
    <location>
        <begin position="15"/>
        <end position="166"/>
    </location>
</feature>
<dbReference type="Proteomes" id="UP000471751">
    <property type="component" value="Unassembled WGS sequence"/>
</dbReference>
<dbReference type="EMBL" id="JAAHBT010000283">
    <property type="protein sequence ID" value="NES11648.1"/>
    <property type="molecule type" value="Genomic_DNA"/>
</dbReference>
<keyword evidence="3" id="KW-1185">Reference proteome</keyword>
<proteinExistence type="predicted"/>
<comment type="caution">
    <text evidence="2">The sequence shown here is derived from an EMBL/GenBank/DDBJ whole genome shotgun (WGS) entry which is preliminary data.</text>
</comment>
<evidence type="ECO:0000259" key="1">
    <source>
        <dbReference type="Pfam" id="PF20335"/>
    </source>
</evidence>
<protein>
    <recommendedName>
        <fullName evidence="1">DUF6630 domain-containing protein</fullName>
    </recommendedName>
</protein>
<name>A0A6I5RWG7_9PSED</name>